<proteinExistence type="predicted"/>
<feature type="region of interest" description="Disordered" evidence="1">
    <location>
        <begin position="93"/>
        <end position="138"/>
    </location>
</feature>
<dbReference type="EMBL" id="BLXT01007673">
    <property type="protein sequence ID" value="GFO41222.1"/>
    <property type="molecule type" value="Genomic_DNA"/>
</dbReference>
<accession>A0AAV4DAD8</accession>
<evidence type="ECO:0000313" key="2">
    <source>
        <dbReference type="EMBL" id="GFO41222.1"/>
    </source>
</evidence>
<comment type="caution">
    <text evidence="2">The sequence shown here is derived from an EMBL/GenBank/DDBJ whole genome shotgun (WGS) entry which is preliminary data.</text>
</comment>
<gene>
    <name evidence="2" type="ORF">PoB_006772700</name>
</gene>
<dbReference type="Proteomes" id="UP000735302">
    <property type="component" value="Unassembled WGS sequence"/>
</dbReference>
<sequence length="138" mass="15692">MHSVPERCETSGKPEIVLTYNCNKSKGSVDTMDQVVYAFTEKTKRWLLVVLFNISDLSTRPNATKVIRQASCLMMITSSFYLYKRTGTPAGVKENIWPNPQTPHQTEHLHFSEASPPHTSPDSFPPYTPPQNKRKKPK</sequence>
<reference evidence="2 3" key="1">
    <citation type="journal article" date="2021" name="Elife">
        <title>Chloroplast acquisition without the gene transfer in kleptoplastic sea slugs, Plakobranchus ocellatus.</title>
        <authorList>
            <person name="Maeda T."/>
            <person name="Takahashi S."/>
            <person name="Yoshida T."/>
            <person name="Shimamura S."/>
            <person name="Takaki Y."/>
            <person name="Nagai Y."/>
            <person name="Toyoda A."/>
            <person name="Suzuki Y."/>
            <person name="Arimoto A."/>
            <person name="Ishii H."/>
            <person name="Satoh N."/>
            <person name="Nishiyama T."/>
            <person name="Hasebe M."/>
            <person name="Maruyama T."/>
            <person name="Minagawa J."/>
            <person name="Obokata J."/>
            <person name="Shigenobu S."/>
        </authorList>
    </citation>
    <scope>NUCLEOTIDE SEQUENCE [LARGE SCALE GENOMIC DNA]</scope>
</reference>
<dbReference type="AlphaFoldDB" id="A0AAV4DAD8"/>
<organism evidence="2 3">
    <name type="scientific">Plakobranchus ocellatus</name>
    <dbReference type="NCBI Taxonomy" id="259542"/>
    <lineage>
        <taxon>Eukaryota</taxon>
        <taxon>Metazoa</taxon>
        <taxon>Spiralia</taxon>
        <taxon>Lophotrochozoa</taxon>
        <taxon>Mollusca</taxon>
        <taxon>Gastropoda</taxon>
        <taxon>Heterobranchia</taxon>
        <taxon>Euthyneura</taxon>
        <taxon>Panpulmonata</taxon>
        <taxon>Sacoglossa</taxon>
        <taxon>Placobranchoidea</taxon>
        <taxon>Plakobranchidae</taxon>
        <taxon>Plakobranchus</taxon>
    </lineage>
</organism>
<name>A0AAV4DAD8_9GAST</name>
<evidence type="ECO:0000313" key="3">
    <source>
        <dbReference type="Proteomes" id="UP000735302"/>
    </source>
</evidence>
<keyword evidence="3" id="KW-1185">Reference proteome</keyword>
<evidence type="ECO:0000256" key="1">
    <source>
        <dbReference type="SAM" id="MobiDB-lite"/>
    </source>
</evidence>
<protein>
    <submittedName>
        <fullName evidence="2">Uncharacterized protein</fullName>
    </submittedName>
</protein>